<comment type="caution">
    <text evidence="6">The sequence shown here is derived from an EMBL/GenBank/DDBJ whole genome shotgun (WGS) entry which is preliminary data.</text>
</comment>
<dbReference type="Proteomes" id="UP000466794">
    <property type="component" value="Unassembled WGS sequence"/>
</dbReference>
<evidence type="ECO:0000256" key="1">
    <source>
        <dbReference type="ARBA" id="ARBA00023015"/>
    </source>
</evidence>
<organism evidence="6 7">
    <name type="scientific">Nocardia terrae</name>
    <dbReference type="NCBI Taxonomy" id="2675851"/>
    <lineage>
        <taxon>Bacteria</taxon>
        <taxon>Bacillati</taxon>
        <taxon>Actinomycetota</taxon>
        <taxon>Actinomycetes</taxon>
        <taxon>Mycobacteriales</taxon>
        <taxon>Nocardiaceae</taxon>
        <taxon>Nocardia</taxon>
    </lineage>
</organism>
<dbReference type="InterPro" id="IPR009057">
    <property type="entry name" value="Homeodomain-like_sf"/>
</dbReference>
<dbReference type="AlphaFoldDB" id="A0A7K1UN03"/>
<dbReference type="Pfam" id="PF00440">
    <property type="entry name" value="TetR_N"/>
    <property type="match status" value="1"/>
</dbReference>
<keyword evidence="2 4" id="KW-0238">DNA-binding</keyword>
<dbReference type="PANTHER" id="PTHR30055:SF200">
    <property type="entry name" value="HTH-TYPE TRANSCRIPTIONAL REPRESSOR BDCR"/>
    <property type="match status" value="1"/>
</dbReference>
<accession>A0A7K1UN03</accession>
<evidence type="ECO:0000256" key="4">
    <source>
        <dbReference type="PROSITE-ProRule" id="PRU00335"/>
    </source>
</evidence>
<protein>
    <submittedName>
        <fullName evidence="6">TetR family transcriptional regulator</fullName>
    </submittedName>
</protein>
<keyword evidence="7" id="KW-1185">Reference proteome</keyword>
<keyword evidence="1" id="KW-0805">Transcription regulation</keyword>
<dbReference type="GO" id="GO:0003700">
    <property type="term" value="F:DNA-binding transcription factor activity"/>
    <property type="evidence" value="ECO:0007669"/>
    <property type="project" value="TreeGrafter"/>
</dbReference>
<dbReference type="PANTHER" id="PTHR30055">
    <property type="entry name" value="HTH-TYPE TRANSCRIPTIONAL REGULATOR RUTR"/>
    <property type="match status" value="1"/>
</dbReference>
<evidence type="ECO:0000256" key="3">
    <source>
        <dbReference type="ARBA" id="ARBA00023163"/>
    </source>
</evidence>
<dbReference type="EMBL" id="WRPP01000001">
    <property type="protein sequence ID" value="MVU75717.1"/>
    <property type="molecule type" value="Genomic_DNA"/>
</dbReference>
<dbReference type="InterPro" id="IPR050109">
    <property type="entry name" value="HTH-type_TetR-like_transc_reg"/>
</dbReference>
<dbReference type="GO" id="GO:0045892">
    <property type="term" value="P:negative regulation of DNA-templated transcription"/>
    <property type="evidence" value="ECO:0007669"/>
    <property type="project" value="UniProtKB-ARBA"/>
</dbReference>
<proteinExistence type="predicted"/>
<dbReference type="FunFam" id="1.10.10.60:FF:000141">
    <property type="entry name" value="TetR family transcriptional regulator"/>
    <property type="match status" value="1"/>
</dbReference>
<dbReference type="SUPFAM" id="SSF46689">
    <property type="entry name" value="Homeodomain-like"/>
    <property type="match status" value="1"/>
</dbReference>
<dbReference type="Gene3D" id="1.10.357.10">
    <property type="entry name" value="Tetracycline Repressor, domain 2"/>
    <property type="match status" value="1"/>
</dbReference>
<evidence type="ECO:0000313" key="7">
    <source>
        <dbReference type="Proteomes" id="UP000466794"/>
    </source>
</evidence>
<dbReference type="GO" id="GO:0000976">
    <property type="term" value="F:transcription cis-regulatory region binding"/>
    <property type="evidence" value="ECO:0007669"/>
    <property type="project" value="TreeGrafter"/>
</dbReference>
<evidence type="ECO:0000313" key="6">
    <source>
        <dbReference type="EMBL" id="MVU75717.1"/>
    </source>
</evidence>
<dbReference type="RefSeq" id="WP_157354459.1">
    <property type="nucleotide sequence ID" value="NZ_WRPP01000001.1"/>
</dbReference>
<reference evidence="6 7" key="1">
    <citation type="submission" date="2019-12" db="EMBL/GenBank/DDBJ databases">
        <title>Nocardia sp. nov. ET3-3 isolated from soil.</title>
        <authorList>
            <person name="Kanchanasin P."/>
            <person name="Tanasupawat S."/>
            <person name="Yuki M."/>
            <person name="Kudo T."/>
        </authorList>
    </citation>
    <scope>NUCLEOTIDE SEQUENCE [LARGE SCALE GENOMIC DNA]</scope>
    <source>
        <strain evidence="6 7">ET3-3</strain>
    </source>
</reference>
<dbReference type="PRINTS" id="PR00455">
    <property type="entry name" value="HTHTETR"/>
</dbReference>
<evidence type="ECO:0000256" key="2">
    <source>
        <dbReference type="ARBA" id="ARBA00023125"/>
    </source>
</evidence>
<keyword evidence="3" id="KW-0804">Transcription</keyword>
<feature type="DNA-binding region" description="H-T-H motif" evidence="4">
    <location>
        <begin position="46"/>
        <end position="65"/>
    </location>
</feature>
<feature type="domain" description="HTH tetR-type" evidence="5">
    <location>
        <begin position="23"/>
        <end position="83"/>
    </location>
</feature>
<name>A0A7K1UN03_9NOCA</name>
<dbReference type="InterPro" id="IPR001647">
    <property type="entry name" value="HTH_TetR"/>
</dbReference>
<evidence type="ECO:0000259" key="5">
    <source>
        <dbReference type="PROSITE" id="PS50977"/>
    </source>
</evidence>
<sequence length="186" mass="19941">MVAESVRPNEQRVDWLAGGVRRSVASERIVGVATELFQARGFDHVGMDEVASAVGCSRATLYRHFPGKAALFDAVMAKSAIRVAERVTAAVRRYDGSRRIVEAILASVAAVRSDPVLAKGFAGSRAGGSDGAFASSPELGRIATLLTGIAPDDEAAQWIVRMVLSLLTWPLADAASERRMVERFIR</sequence>
<gene>
    <name evidence="6" type="ORF">GPX89_00475</name>
</gene>
<dbReference type="PROSITE" id="PS50977">
    <property type="entry name" value="HTH_TETR_2"/>
    <property type="match status" value="1"/>
</dbReference>